<dbReference type="InterPro" id="IPR018062">
    <property type="entry name" value="HTH_AraC-typ_CS"/>
</dbReference>
<dbReference type="Proteomes" id="UP000621560">
    <property type="component" value="Unassembled WGS sequence"/>
</dbReference>
<organism evidence="7 8">
    <name type="scientific">Paenibacillus sabuli</name>
    <dbReference type="NCBI Taxonomy" id="2772509"/>
    <lineage>
        <taxon>Bacteria</taxon>
        <taxon>Bacillati</taxon>
        <taxon>Bacillota</taxon>
        <taxon>Bacilli</taxon>
        <taxon>Bacillales</taxon>
        <taxon>Paenibacillaceae</taxon>
        <taxon>Paenibacillus</taxon>
    </lineage>
</organism>
<feature type="domain" description="Response regulatory" evidence="6">
    <location>
        <begin position="3"/>
        <end position="120"/>
    </location>
</feature>
<dbReference type="InterPro" id="IPR001789">
    <property type="entry name" value="Sig_transdc_resp-reg_receiver"/>
</dbReference>
<dbReference type="AlphaFoldDB" id="A0A927BR73"/>
<protein>
    <submittedName>
        <fullName evidence="7">Response regulator</fullName>
    </submittedName>
</protein>
<evidence type="ECO:0000313" key="7">
    <source>
        <dbReference type="EMBL" id="MBD2844054.1"/>
    </source>
</evidence>
<evidence type="ECO:0000313" key="8">
    <source>
        <dbReference type="Proteomes" id="UP000621560"/>
    </source>
</evidence>
<dbReference type="SUPFAM" id="SSF52172">
    <property type="entry name" value="CheY-like"/>
    <property type="match status" value="1"/>
</dbReference>
<comment type="caution">
    <text evidence="7">The sequence shown here is derived from an EMBL/GenBank/DDBJ whole genome shotgun (WGS) entry which is preliminary data.</text>
</comment>
<dbReference type="Pfam" id="PF12833">
    <property type="entry name" value="HTH_18"/>
    <property type="match status" value="1"/>
</dbReference>
<feature type="modified residue" description="4-aspartylphosphate" evidence="4">
    <location>
        <position position="55"/>
    </location>
</feature>
<dbReference type="PANTHER" id="PTHR43280">
    <property type="entry name" value="ARAC-FAMILY TRANSCRIPTIONAL REGULATOR"/>
    <property type="match status" value="1"/>
</dbReference>
<dbReference type="InterPro" id="IPR009057">
    <property type="entry name" value="Homeodomain-like_sf"/>
</dbReference>
<dbReference type="GO" id="GO:0000160">
    <property type="term" value="P:phosphorelay signal transduction system"/>
    <property type="evidence" value="ECO:0007669"/>
    <property type="project" value="InterPro"/>
</dbReference>
<dbReference type="SMART" id="SM00342">
    <property type="entry name" value="HTH_ARAC"/>
    <property type="match status" value="1"/>
</dbReference>
<reference evidence="7" key="1">
    <citation type="submission" date="2020-09" db="EMBL/GenBank/DDBJ databases">
        <title>A novel bacterium of genus Paenibacillus, isolated from South China Sea.</title>
        <authorList>
            <person name="Huang H."/>
            <person name="Mo K."/>
            <person name="Hu Y."/>
        </authorList>
    </citation>
    <scope>NUCLEOTIDE SEQUENCE</scope>
    <source>
        <strain evidence="7">IB182496</strain>
    </source>
</reference>
<evidence type="ECO:0000256" key="2">
    <source>
        <dbReference type="ARBA" id="ARBA00023125"/>
    </source>
</evidence>
<dbReference type="InterPro" id="IPR018060">
    <property type="entry name" value="HTH_AraC"/>
</dbReference>
<dbReference type="CDD" id="cd17536">
    <property type="entry name" value="REC_YesN-like"/>
    <property type="match status" value="1"/>
</dbReference>
<evidence type="ECO:0000256" key="3">
    <source>
        <dbReference type="ARBA" id="ARBA00023163"/>
    </source>
</evidence>
<dbReference type="GO" id="GO:0043565">
    <property type="term" value="F:sequence-specific DNA binding"/>
    <property type="evidence" value="ECO:0007669"/>
    <property type="project" value="InterPro"/>
</dbReference>
<keyword evidence="8" id="KW-1185">Reference proteome</keyword>
<proteinExistence type="predicted"/>
<keyword evidence="3" id="KW-0804">Transcription</keyword>
<evidence type="ECO:0000256" key="1">
    <source>
        <dbReference type="ARBA" id="ARBA00023015"/>
    </source>
</evidence>
<dbReference type="SMART" id="SM00448">
    <property type="entry name" value="REC"/>
    <property type="match status" value="1"/>
</dbReference>
<keyword evidence="2" id="KW-0238">DNA-binding</keyword>
<dbReference type="InterPro" id="IPR011006">
    <property type="entry name" value="CheY-like_superfamily"/>
</dbReference>
<dbReference type="SUPFAM" id="SSF46689">
    <property type="entry name" value="Homeodomain-like"/>
    <property type="match status" value="2"/>
</dbReference>
<evidence type="ECO:0000256" key="4">
    <source>
        <dbReference type="PROSITE-ProRule" id="PRU00169"/>
    </source>
</evidence>
<evidence type="ECO:0000259" key="5">
    <source>
        <dbReference type="PROSITE" id="PS01124"/>
    </source>
</evidence>
<accession>A0A927BR73</accession>
<dbReference type="Pfam" id="PF00072">
    <property type="entry name" value="Response_reg"/>
    <property type="match status" value="1"/>
</dbReference>
<sequence>MYTILIVDDELYILTAMSNRMKEWGIYELDVYTAKNASEAIARMSETKIDIVLSDIQMPGMSGLELQKIICDRWPRCRFLFLTGYNEFDYIQFAVRKGSFDYILKSEGYEAIYEAIHKAIISIEEDYRQEDFIRSARAKLQAAQPLLRRELFLTIVKSGLSENVRTKRFEELGVQFNPSLPVLLGAGRIDQWNVPDLSDQTLLMYAIGNITEEFLGRKVHFEFIQFDVNRFFWLIQPNTESNDYDELIQFVAGYLYEVQETCSNLLKLTLSLAVASEPVHWEKLPNRYEELTFSMLFGHGSGDSSVMLKANSCEREEKAASAHRLLLKKTDTLSYYLEVGQSQEFERLYEEVAISSERIPQHLYLETYYTLATMLFSQMNRLRMDSLLSGDYKPSRLMEAGAHTCRTNAFRYLKRLSDAMFEHMAKDRHAKTSTVIERVHAYIDANIGGDLSLGRIGREVYLNPKYLCRLYKQATGKAPSDYIMEARLGRAKALLQTNEKKIHEIAREVGLEPPYFTRFFQKNTGVTPIEYREAAQRGIAGRTRDL</sequence>
<dbReference type="Gene3D" id="3.40.50.2300">
    <property type="match status" value="1"/>
</dbReference>
<dbReference type="PROSITE" id="PS01124">
    <property type="entry name" value="HTH_ARAC_FAMILY_2"/>
    <property type="match status" value="1"/>
</dbReference>
<dbReference type="RefSeq" id="WP_190914364.1">
    <property type="nucleotide sequence ID" value="NZ_JACXIZ010000007.1"/>
</dbReference>
<feature type="domain" description="HTH araC/xylS-type" evidence="5">
    <location>
        <begin position="437"/>
        <end position="534"/>
    </location>
</feature>
<dbReference type="PANTHER" id="PTHR43280:SF28">
    <property type="entry name" value="HTH-TYPE TRANSCRIPTIONAL ACTIVATOR RHAS"/>
    <property type="match status" value="1"/>
</dbReference>
<dbReference type="EMBL" id="JACXIZ010000007">
    <property type="protein sequence ID" value="MBD2844054.1"/>
    <property type="molecule type" value="Genomic_DNA"/>
</dbReference>
<name>A0A927BR73_9BACL</name>
<evidence type="ECO:0000259" key="6">
    <source>
        <dbReference type="PROSITE" id="PS50110"/>
    </source>
</evidence>
<keyword evidence="1" id="KW-0805">Transcription regulation</keyword>
<keyword evidence="4" id="KW-0597">Phosphoprotein</keyword>
<dbReference type="GO" id="GO:0003700">
    <property type="term" value="F:DNA-binding transcription factor activity"/>
    <property type="evidence" value="ECO:0007669"/>
    <property type="project" value="InterPro"/>
</dbReference>
<gene>
    <name evidence="7" type="ORF">IDH44_02530</name>
</gene>
<dbReference type="PROSITE" id="PS50110">
    <property type="entry name" value="RESPONSE_REGULATORY"/>
    <property type="match status" value="1"/>
</dbReference>
<dbReference type="Gene3D" id="1.10.10.60">
    <property type="entry name" value="Homeodomain-like"/>
    <property type="match status" value="2"/>
</dbReference>
<dbReference type="PROSITE" id="PS00041">
    <property type="entry name" value="HTH_ARAC_FAMILY_1"/>
    <property type="match status" value="1"/>
</dbReference>